<dbReference type="GeneID" id="20284476"/>
<sequence length="380" mass="42761">MHPQTKITDEQLIAEIQAGTTVKEIAKKYGIALRNVYMRKARLSKKGIGHGNDAVIRKRVADGFGVKRVSALVRGNGEEVMSWVITEQDKERQLEAMRAVVDGMNSEITPAAPVKAPPVPIQALDLLNLYTVSDFHLGMLAWGEETGEDWDMAIAEDLFYRWFVEAFARAPDAGTAVINILGDMAHFDSLDAVTPASGHILDADTRYQKLVRYMIRMVRNVVELALQKHHKVKLLIVQGNHDESGMIWLAEMFNTLYENEPRVDVDTSPDVYKMVQHGKTTLFFHHGHKARFDAIEQVMISKFRQAFGSSEYSYAHVGHLHHQKIVESRNMIVEQHRTLAAKDAYASRGGWMSGRSANVITYSANYGEVARLTISPEMLK</sequence>
<name>A0A076YQQ4_9CAUD</name>
<dbReference type="SUPFAM" id="SSF56300">
    <property type="entry name" value="Metallo-dependent phosphatases"/>
    <property type="match status" value="1"/>
</dbReference>
<protein>
    <submittedName>
        <fullName evidence="1">Uncharacterized protein</fullName>
    </submittedName>
</protein>
<dbReference type="Proteomes" id="UP000202235">
    <property type="component" value="Segment"/>
</dbReference>
<gene>
    <name evidence="1" type="ORF">EK99P-1_0062</name>
</gene>
<reference evidence="1 2" key="1">
    <citation type="submission" date="2014-07" db="EMBL/GenBank/DDBJ databases">
        <title>Virulent Bacteriophage Infecting Escherichia coli K99.</title>
        <authorList>
            <person name="Son J.S."/>
            <person name="Paik H.R."/>
            <person name="Park S.H."/>
            <person name="Kim B.K."/>
            <person name="Jun S.Y."/>
            <person name="Yoon S.J."/>
            <person name="Kang S.H."/>
        </authorList>
    </citation>
    <scope>NUCLEOTIDE SEQUENCE [LARGE SCALE GENOMIC DNA]</scope>
</reference>
<organism evidence="1 2">
    <name type="scientific">Escherichia phage EK99P-1</name>
    <dbReference type="NCBI Taxonomy" id="1527514"/>
    <lineage>
        <taxon>Viruses</taxon>
        <taxon>Duplodnaviria</taxon>
        <taxon>Heunggongvirae</taxon>
        <taxon>Uroviricota</taxon>
        <taxon>Caudoviricetes</taxon>
        <taxon>Dhillonvirus</taxon>
        <taxon>Dhillonvirus EK99P1</taxon>
    </lineage>
</organism>
<dbReference type="InterPro" id="IPR029052">
    <property type="entry name" value="Metallo-depent_PP-like"/>
</dbReference>
<dbReference type="Gene3D" id="3.60.21.10">
    <property type="match status" value="1"/>
</dbReference>
<proteinExistence type="predicted"/>
<evidence type="ECO:0000313" key="1">
    <source>
        <dbReference type="EMBL" id="AIK68774.1"/>
    </source>
</evidence>
<keyword evidence="2" id="KW-1185">Reference proteome</keyword>
<accession>A0A076YQQ4</accession>
<dbReference type="RefSeq" id="YP_009055340.1">
    <property type="nucleotide sequence ID" value="NC_024783.1"/>
</dbReference>
<dbReference type="OrthoDB" id="3708at10239"/>
<dbReference type="KEGG" id="vg:20284476"/>
<evidence type="ECO:0000313" key="2">
    <source>
        <dbReference type="Proteomes" id="UP000202235"/>
    </source>
</evidence>
<dbReference type="EMBL" id="KM233151">
    <property type="protein sequence ID" value="AIK68774.1"/>
    <property type="molecule type" value="Genomic_DNA"/>
</dbReference>